<evidence type="ECO:0008006" key="5">
    <source>
        <dbReference type="Google" id="ProtNLM"/>
    </source>
</evidence>
<dbReference type="Gene3D" id="1.10.238.10">
    <property type="entry name" value="EF-hand"/>
    <property type="match status" value="1"/>
</dbReference>
<keyword evidence="4" id="KW-1185">Reference proteome</keyword>
<dbReference type="AlphaFoldDB" id="A0AAE0KVU4"/>
<dbReference type="InterPro" id="IPR011992">
    <property type="entry name" value="EF-hand-dom_pair"/>
</dbReference>
<feature type="coiled-coil region" evidence="1">
    <location>
        <begin position="372"/>
        <end position="489"/>
    </location>
</feature>
<reference evidence="3 4" key="1">
    <citation type="journal article" date="2015" name="Genome Biol. Evol.">
        <title>Comparative Genomics of a Bacterivorous Green Alga Reveals Evolutionary Causalities and Consequences of Phago-Mixotrophic Mode of Nutrition.</title>
        <authorList>
            <person name="Burns J.A."/>
            <person name="Paasch A."/>
            <person name="Narechania A."/>
            <person name="Kim E."/>
        </authorList>
    </citation>
    <scope>NUCLEOTIDE SEQUENCE [LARGE SCALE GENOMIC DNA]</scope>
    <source>
        <strain evidence="3 4">PLY_AMNH</strain>
    </source>
</reference>
<dbReference type="PANTHER" id="PTHR16306">
    <property type="entry name" value="TRANSLIN-ASSOCIATED FACTOR X-INTERACTING PROTEIN 1"/>
    <property type="match status" value="1"/>
</dbReference>
<dbReference type="Proteomes" id="UP001190700">
    <property type="component" value="Unassembled WGS sequence"/>
</dbReference>
<feature type="compositionally biased region" description="Basic and acidic residues" evidence="2">
    <location>
        <begin position="44"/>
        <end position="61"/>
    </location>
</feature>
<evidence type="ECO:0000256" key="1">
    <source>
        <dbReference type="SAM" id="Coils"/>
    </source>
</evidence>
<evidence type="ECO:0000313" key="3">
    <source>
        <dbReference type="EMBL" id="KAK3262651.1"/>
    </source>
</evidence>
<accession>A0AAE0KVU4</accession>
<protein>
    <recommendedName>
        <fullName evidence="5">EF-hand domain-containing protein</fullName>
    </recommendedName>
</protein>
<feature type="coiled-coil region" evidence="1">
    <location>
        <begin position="643"/>
        <end position="681"/>
    </location>
</feature>
<organism evidence="3 4">
    <name type="scientific">Cymbomonas tetramitiformis</name>
    <dbReference type="NCBI Taxonomy" id="36881"/>
    <lineage>
        <taxon>Eukaryota</taxon>
        <taxon>Viridiplantae</taxon>
        <taxon>Chlorophyta</taxon>
        <taxon>Pyramimonadophyceae</taxon>
        <taxon>Pyramimonadales</taxon>
        <taxon>Pyramimonadaceae</taxon>
        <taxon>Cymbomonas</taxon>
    </lineage>
</organism>
<dbReference type="SUPFAM" id="SSF47473">
    <property type="entry name" value="EF-hand"/>
    <property type="match status" value="1"/>
</dbReference>
<comment type="caution">
    <text evidence="3">The sequence shown here is derived from an EMBL/GenBank/DDBJ whole genome shotgun (WGS) entry which is preliminary data.</text>
</comment>
<keyword evidence="1" id="KW-0175">Coiled coil</keyword>
<dbReference type="GO" id="GO:0005737">
    <property type="term" value="C:cytoplasm"/>
    <property type="evidence" value="ECO:0007669"/>
    <property type="project" value="TreeGrafter"/>
</dbReference>
<sequence length="1059" mass="120509">MKGSNLPENLEVLNVDASPVGIQDLSPHARSSRGALPQLSPKNSPDKNGQRMSRSRGEGKRSPQPPGTPRDGLYRNKVGGLVPSPNKKATAGSFEAADYILNGGNPLPTRLPHSSLQHSSEDELNAHRWTSFKDVSFRTDTLGHGLQPSMGRDRGFLDFVVPPGKVEMHFGTSLVQTVPKPGTPGKPAGTRLQSDACEPVALSPFLEPDLIEKNGMSKAKLLHTGEQRSWYMNMFPERQLTGRQDTVFLVNWLKERLGKSAQESEKRRAQKALERKQMEAAKSMDERALEMNENKETWRKEQDYDHLLQCHTAYTSCVYELCRQVSTHCVERGRLLAHCWQGVAKIVFDIMEDNKCLQGNMQDIQAIKKELIDRFLQSKQEMKDQYNQLMAECVVYRERYIQLKDNVKDQKQELIELRKMKEQFERVPKLEAEVEDLKKQVEEMSKEIGVQQLQLKTAKENTITMERKLTEAENNEQKHKKDNGELVEQMRCLTPRLERNFVPPANMLSAKQREEVDAAFSMGVEKWTLFQMMNSGPLRAYQKYVGILQGHESITREDLIEVLRKGKLATLEHRIDELSMKVIMSMLHHSIAADQVAMVLFGLSASNDDIVPYKHLLGCCANEFPDQVQDMIDKAGMTNVERHQTLIADNKDLQNTVDDLKHRLRQLQETLRTKLNKEEKRKKPVQKVETKFDAFLKGDWKDTFSGLGNGNDVPKFLRTTSKVRNRMMAKRDTEKLVKEIWQEKNKADAGKTDVMSLMDFVHVHLQKKVGISAAILEWGYSFMYGLKQYSYDADCELFLKVLTGEVNEDVYQDQVTLQKTISDLMLSMDLAANGGKSVGTLSKIQLQTALRSFFPHKTSDRLKELYKALDKDQPGKEVDYATLFEEDREYNQGEFAETVRDQQLEERLEYLDELEEAFYDYGDDQGFLDIDAVERAFKKVDKSINKDQLKMYVDRCFLTSSPAAGEKKDDPTVEISVAMARIRKGVVKKETESPADGGAIMGMVAGFFKKSLSGPERANMALNSVKKKWLVKAQKENATKRQPRISDGGTPLAAEDIEL</sequence>
<evidence type="ECO:0000256" key="2">
    <source>
        <dbReference type="SAM" id="MobiDB-lite"/>
    </source>
</evidence>
<gene>
    <name evidence="3" type="ORF">CYMTET_28507</name>
</gene>
<feature type="region of interest" description="Disordered" evidence="2">
    <location>
        <begin position="1034"/>
        <end position="1059"/>
    </location>
</feature>
<proteinExistence type="predicted"/>
<feature type="region of interest" description="Disordered" evidence="2">
    <location>
        <begin position="1"/>
        <end position="89"/>
    </location>
</feature>
<evidence type="ECO:0000313" key="4">
    <source>
        <dbReference type="Proteomes" id="UP001190700"/>
    </source>
</evidence>
<dbReference type="EMBL" id="LGRX02016039">
    <property type="protein sequence ID" value="KAK3262651.1"/>
    <property type="molecule type" value="Genomic_DNA"/>
</dbReference>
<dbReference type="PANTHER" id="PTHR16306:SF0">
    <property type="entry name" value="TRANSLIN-ASSOCIATED FACTOR X-INTERACTING PROTEIN 1"/>
    <property type="match status" value="1"/>
</dbReference>
<feature type="coiled-coil region" evidence="1">
    <location>
        <begin position="259"/>
        <end position="301"/>
    </location>
</feature>
<name>A0AAE0KVU4_9CHLO</name>